<evidence type="ECO:0000313" key="2">
    <source>
        <dbReference type="WBParaSite" id="L893_g13613.t1"/>
    </source>
</evidence>
<dbReference type="AlphaFoldDB" id="A0A1I7Y7S6"/>
<reference evidence="2" key="1">
    <citation type="submission" date="2016-11" db="UniProtKB">
        <authorList>
            <consortium name="WormBaseParasite"/>
        </authorList>
    </citation>
    <scope>IDENTIFICATION</scope>
</reference>
<sequence length="112" mass="12287">MFGYGSYAFALICEDEFVCACVTPDECYQTSEKGVSMMFAPYCEAESCGIYLLFLGSKMSSMVPKGGKGWEFFYEPQEQKIVGAGEFVKLPGPYRKIKSVGCGECPLMATSC</sequence>
<accession>A0A1I7Y7S6</accession>
<proteinExistence type="predicted"/>
<dbReference type="Proteomes" id="UP000095287">
    <property type="component" value="Unplaced"/>
</dbReference>
<evidence type="ECO:0000313" key="1">
    <source>
        <dbReference type="Proteomes" id="UP000095287"/>
    </source>
</evidence>
<name>A0A1I7Y7S6_9BILA</name>
<keyword evidence="1" id="KW-1185">Reference proteome</keyword>
<organism evidence="1 2">
    <name type="scientific">Steinernema glaseri</name>
    <dbReference type="NCBI Taxonomy" id="37863"/>
    <lineage>
        <taxon>Eukaryota</taxon>
        <taxon>Metazoa</taxon>
        <taxon>Ecdysozoa</taxon>
        <taxon>Nematoda</taxon>
        <taxon>Chromadorea</taxon>
        <taxon>Rhabditida</taxon>
        <taxon>Tylenchina</taxon>
        <taxon>Panagrolaimomorpha</taxon>
        <taxon>Strongyloidoidea</taxon>
        <taxon>Steinernematidae</taxon>
        <taxon>Steinernema</taxon>
    </lineage>
</organism>
<protein>
    <submittedName>
        <fullName evidence="2">AMP_N domain-containing protein</fullName>
    </submittedName>
</protein>
<dbReference type="WBParaSite" id="L893_g13613.t1">
    <property type="protein sequence ID" value="L893_g13613.t1"/>
    <property type="gene ID" value="L893_g13613"/>
</dbReference>